<protein>
    <recommendedName>
        <fullName evidence="3">PROP1-like PPR domain-containing protein</fullName>
    </recommendedName>
</protein>
<dbReference type="Gene3D" id="1.25.40.10">
    <property type="entry name" value="Tetratricopeptide repeat domain"/>
    <property type="match status" value="5"/>
</dbReference>
<evidence type="ECO:0000259" key="3">
    <source>
        <dbReference type="Pfam" id="PF17177"/>
    </source>
</evidence>
<keyword evidence="1" id="KW-0677">Repeat</keyword>
<feature type="repeat" description="PPR" evidence="2">
    <location>
        <begin position="631"/>
        <end position="665"/>
    </location>
</feature>
<proteinExistence type="predicted"/>
<feature type="domain" description="PROP1-like PPR" evidence="3">
    <location>
        <begin position="394"/>
        <end position="558"/>
    </location>
</feature>
<dbReference type="Pfam" id="PF17177">
    <property type="entry name" value="PPR_long"/>
    <property type="match status" value="1"/>
</dbReference>
<dbReference type="InterPro" id="IPR011990">
    <property type="entry name" value="TPR-like_helical_dom_sf"/>
</dbReference>
<dbReference type="GeneID" id="83211280"/>
<dbReference type="Pfam" id="PF13812">
    <property type="entry name" value="PPR_3"/>
    <property type="match status" value="1"/>
</dbReference>
<gene>
    <name evidence="4" type="ORF">O0I10_003867</name>
</gene>
<evidence type="ECO:0000313" key="5">
    <source>
        <dbReference type="Proteomes" id="UP001234581"/>
    </source>
</evidence>
<dbReference type="EMBL" id="JARTCD010000013">
    <property type="protein sequence ID" value="KAJ8660409.1"/>
    <property type="molecule type" value="Genomic_DNA"/>
</dbReference>
<evidence type="ECO:0000256" key="1">
    <source>
        <dbReference type="ARBA" id="ARBA00022737"/>
    </source>
</evidence>
<feature type="repeat" description="PPR" evidence="2">
    <location>
        <begin position="457"/>
        <end position="491"/>
    </location>
</feature>
<dbReference type="SUPFAM" id="SSF48452">
    <property type="entry name" value="TPR-like"/>
    <property type="match status" value="1"/>
</dbReference>
<comment type="caution">
    <text evidence="4">The sequence shown here is derived from an EMBL/GenBank/DDBJ whole genome shotgun (WGS) entry which is preliminary data.</text>
</comment>
<dbReference type="PANTHER" id="PTHR47939">
    <property type="entry name" value="MEMBRANE-ASSOCIATED SALT-INDUCIBLE PROTEIN-LIKE"/>
    <property type="match status" value="1"/>
</dbReference>
<dbReference type="PROSITE" id="PS51375">
    <property type="entry name" value="PPR"/>
    <property type="match status" value="3"/>
</dbReference>
<feature type="repeat" description="PPR" evidence="2">
    <location>
        <begin position="596"/>
        <end position="630"/>
    </location>
</feature>
<dbReference type="Pfam" id="PF13041">
    <property type="entry name" value="PPR_2"/>
    <property type="match status" value="2"/>
</dbReference>
<evidence type="ECO:0000256" key="2">
    <source>
        <dbReference type="PROSITE-ProRule" id="PRU00708"/>
    </source>
</evidence>
<dbReference type="InterPro" id="IPR002885">
    <property type="entry name" value="PPR_rpt"/>
</dbReference>
<dbReference type="Pfam" id="PF01535">
    <property type="entry name" value="PPR"/>
    <property type="match status" value="2"/>
</dbReference>
<dbReference type="RefSeq" id="XP_058345322.1">
    <property type="nucleotide sequence ID" value="XM_058483933.1"/>
</dbReference>
<dbReference type="NCBIfam" id="TIGR00756">
    <property type="entry name" value="PPR"/>
    <property type="match status" value="3"/>
</dbReference>
<name>A0AAD7XX72_9FUNG</name>
<organism evidence="4 5">
    <name type="scientific">Lichtheimia ornata</name>
    <dbReference type="NCBI Taxonomy" id="688661"/>
    <lineage>
        <taxon>Eukaryota</taxon>
        <taxon>Fungi</taxon>
        <taxon>Fungi incertae sedis</taxon>
        <taxon>Mucoromycota</taxon>
        <taxon>Mucoromycotina</taxon>
        <taxon>Mucoromycetes</taxon>
        <taxon>Mucorales</taxon>
        <taxon>Lichtheimiaceae</taxon>
        <taxon>Lichtheimia</taxon>
    </lineage>
</organism>
<dbReference type="AlphaFoldDB" id="A0AAD7XX72"/>
<sequence length="1001" mass="113643">MHASSSHASQRHSSTAASSLRPLYQHDWLLPCSFNSGRTMSGKAARRAAALMDDNENPSSVVLTAALEQSASSTASTLINVMFHALRRVNNPMLAWECYNDLKARDMLHYLGRDQYKDLLRLYPHQLNHTQGLNYFLEIAHDMETIGYALGRKEKLLLMRLLGMNGKLEEMEQVFDDLKEGKILIVDGDTQKPFNIVLNMYQQHKQSVGAERVATKSMEVYDEMIALGVPPSNATTRLLVENIRAWGQSYDSVETVWNWFWGKLGMNVGGKTVELDPSLYREMVLYFSSAGRAEYALEVNDMMVKKGMKRDVKMITALIHKVGRSGNIGRSLELLDEMVKDEKLVPNLVTFNALIDIHAHKLPEPDLQGASRMYELLQEFGLQPDITTLGPLIDMFAKHGDLDMVRHLYHDMVYEHHIAPNQHIHSSLIECFINNNDAKSALDVLRVMRDKRKPAPNEEVYNLLIRSFVRRNEPAKAFRLIDLMIQADIQPSAQTFMPILGRLADEGDVTSVEKMIDSMTEIGLPWDIAAETARLEAYAKAGDIEGAQKVFKHLKTKRRPNIRTFNALLYGYTGMNEMELVLDTYKQMMKTYIKMNEYTYSLLIRYFAQRKEMNAVESLLDTMRNNQVTPDAACWTSVMQGYFHSDRYNEGVRVLERMLEENTRPNFHTLSVLMAGSSEAGNLTLAERVLDQGLERIQPTPSSTSSSSSDTSPVLADVNKRALSTELYSDGLPLTIDDLLKRKAQRSVQIPPPHLFTPLIDAYADNDNYTKAKALVRTMLQLGVSVSETAYVSIMTLYQKQGAYDVVEKLWEHWHQRSAEALDMSSVDPDMKEISLPLPEIEYKTTELLHMHGDSNNRFVQLLAAAPPTPSASPFALSVYLDTLASQQRIDDVQRLWTELTEQSYSFDEHNWNRYIVALAEAGLGDQACNAAVEYLGHEPRRIERPWDDFEALEKRNHLHTRTVHALATALDMVVDGHSTYQLQVAVYDHLNIDHTSLEKD</sequence>
<keyword evidence="5" id="KW-1185">Reference proteome</keyword>
<evidence type="ECO:0000313" key="4">
    <source>
        <dbReference type="EMBL" id="KAJ8660409.1"/>
    </source>
</evidence>
<reference evidence="4 5" key="1">
    <citation type="submission" date="2023-03" db="EMBL/GenBank/DDBJ databases">
        <title>Genome sequence of Lichtheimia ornata CBS 291.66.</title>
        <authorList>
            <person name="Mohabir J.T."/>
            <person name="Shea T.P."/>
            <person name="Kurbessoian T."/>
            <person name="Berby B."/>
            <person name="Fontaine J."/>
            <person name="Livny J."/>
            <person name="Gnirke A."/>
            <person name="Stajich J.E."/>
            <person name="Cuomo C.A."/>
        </authorList>
    </citation>
    <scope>NUCLEOTIDE SEQUENCE [LARGE SCALE GENOMIC DNA]</scope>
    <source>
        <strain evidence="4">CBS 291.66</strain>
    </source>
</reference>
<dbReference type="PANTHER" id="PTHR47939:SF5">
    <property type="entry name" value="PENTACOTRIPEPTIDE-REPEAT REGION OF PRORP DOMAIN-CONTAINING PROTEIN"/>
    <property type="match status" value="1"/>
</dbReference>
<accession>A0AAD7XX72</accession>
<dbReference type="InterPro" id="IPR050667">
    <property type="entry name" value="PPR-containing_protein"/>
</dbReference>
<dbReference type="InterPro" id="IPR033443">
    <property type="entry name" value="PROP1-like_PPR_dom"/>
</dbReference>
<dbReference type="Proteomes" id="UP001234581">
    <property type="component" value="Unassembled WGS sequence"/>
</dbReference>